<feature type="compositionally biased region" description="Basic and acidic residues" evidence="1">
    <location>
        <begin position="367"/>
        <end position="378"/>
    </location>
</feature>
<feature type="region of interest" description="Disordered" evidence="1">
    <location>
        <begin position="364"/>
        <end position="386"/>
    </location>
</feature>
<accession>J7MET9</accession>
<protein>
    <recommendedName>
        <fullName evidence="4">Spermidine synthase</fullName>
    </recommendedName>
</protein>
<evidence type="ECO:0008006" key="4">
    <source>
        <dbReference type="Google" id="ProtNLM"/>
    </source>
</evidence>
<dbReference type="Proteomes" id="UP000003786">
    <property type="component" value="Chromosome 1"/>
</dbReference>
<dbReference type="KEGG" id="tot:TOT_010000197"/>
<dbReference type="InterPro" id="IPR029063">
    <property type="entry name" value="SAM-dependent_MTases_sf"/>
</dbReference>
<dbReference type="EMBL" id="AP011946">
    <property type="protein sequence ID" value="BAM38729.1"/>
    <property type="molecule type" value="Genomic_DNA"/>
</dbReference>
<sequence length="494" mass="56012">MAKTTLYLGPTIRRHTPERRLAFDIFPSNETDTCFTVVVYDSKERNAKMKNACVIVPAAQEHLWLYSTAEGNQELAMKASCSRLLLIWLKYTKDVSNLLNMNPLDSYNDERVMEYIKRNLAETLDNFSLERSSGITIMKVGESARIRGWICEIPSKYAGKVIVRDVYHEETSEYESKKRNGDTQIYARQMIFASNPQVIQSEVLYSEHGSKKEFRFRDLTNEYHTAITLAMGFVTSERRVLILGGGKSGRTGVLTNVLLEEVENKFAVVELDEAVLKVAREYFGYTVEETIDLEEIDSVELESVEACVEPVEPENVEARVDDKHNSNVTSGELKVIHYTGDALQFIRKSKRRYAAIILDINNSNEQNDMKSGDRESESGLRSGVLMSPSPEFLNPEVLDKMKELLEENRGILVLNTLTRSREARKAVLSKLSEKFKFIAKVKTPNESSKFEEVKKENVGAEARGEEKDQRGRIVGEQVNNSEEVKLGTCKAGIL</sequence>
<dbReference type="eggNOG" id="KOG2352">
    <property type="taxonomic scope" value="Eukaryota"/>
</dbReference>
<dbReference type="RefSeq" id="XP_009689030.1">
    <property type="nucleotide sequence ID" value="XM_009690735.1"/>
</dbReference>
<evidence type="ECO:0000313" key="2">
    <source>
        <dbReference type="EMBL" id="BAM38729.1"/>
    </source>
</evidence>
<keyword evidence="3" id="KW-1185">Reference proteome</keyword>
<dbReference type="OrthoDB" id="411785at2759"/>
<name>J7MET9_THEOR</name>
<dbReference type="Pfam" id="PF01564">
    <property type="entry name" value="Spermine_synth"/>
    <property type="match status" value="1"/>
</dbReference>
<dbReference type="Gene3D" id="3.40.50.150">
    <property type="entry name" value="Vaccinia Virus protein VP39"/>
    <property type="match status" value="1"/>
</dbReference>
<dbReference type="GeneID" id="20713147"/>
<evidence type="ECO:0000313" key="3">
    <source>
        <dbReference type="Proteomes" id="UP000003786"/>
    </source>
</evidence>
<gene>
    <name evidence="2" type="ORF">TOT_010000197</name>
</gene>
<organism evidence="2 3">
    <name type="scientific">Theileria orientalis strain Shintoku</name>
    <dbReference type="NCBI Taxonomy" id="869250"/>
    <lineage>
        <taxon>Eukaryota</taxon>
        <taxon>Sar</taxon>
        <taxon>Alveolata</taxon>
        <taxon>Apicomplexa</taxon>
        <taxon>Aconoidasida</taxon>
        <taxon>Piroplasmida</taxon>
        <taxon>Theileriidae</taxon>
        <taxon>Theileria</taxon>
    </lineage>
</organism>
<reference evidence="2 3" key="1">
    <citation type="journal article" date="2012" name="MBio">
        <title>Comparative genome analysis of three eukaryotic parasites with differing abilities to transform leukocytes reveals key mediators of Theileria-induced leukocyte transformation.</title>
        <authorList>
            <person name="Hayashida K."/>
            <person name="Hara Y."/>
            <person name="Abe T."/>
            <person name="Yamasaki C."/>
            <person name="Toyoda A."/>
            <person name="Kosuge T."/>
            <person name="Suzuki Y."/>
            <person name="Sato Y."/>
            <person name="Kawashima S."/>
            <person name="Katayama T."/>
            <person name="Wakaguri H."/>
            <person name="Inoue N."/>
            <person name="Homma K."/>
            <person name="Tada-Umezaki M."/>
            <person name="Yagi Y."/>
            <person name="Fujii Y."/>
            <person name="Habara T."/>
            <person name="Kanehisa M."/>
            <person name="Watanabe H."/>
            <person name="Ito K."/>
            <person name="Gojobori T."/>
            <person name="Sugawara H."/>
            <person name="Imanishi T."/>
            <person name="Weir W."/>
            <person name="Gardner M."/>
            <person name="Pain A."/>
            <person name="Shiels B."/>
            <person name="Hattori M."/>
            <person name="Nene V."/>
            <person name="Sugimoto C."/>
        </authorList>
    </citation>
    <scope>NUCLEOTIDE SEQUENCE [LARGE SCALE GENOMIC DNA]</scope>
    <source>
        <strain evidence="2 3">Shintoku</strain>
    </source>
</reference>
<proteinExistence type="predicted"/>
<dbReference type="AlphaFoldDB" id="J7MET9"/>
<dbReference type="OMA" id="GWICEIP"/>
<dbReference type="VEuPathDB" id="PiroplasmaDB:TOT_010000197"/>
<dbReference type="SUPFAM" id="SSF53335">
    <property type="entry name" value="S-adenosyl-L-methionine-dependent methyltransferases"/>
    <property type="match status" value="1"/>
</dbReference>
<evidence type="ECO:0000256" key="1">
    <source>
        <dbReference type="SAM" id="MobiDB-lite"/>
    </source>
</evidence>
<dbReference type="STRING" id="869250.J7MET9"/>